<keyword evidence="3" id="KW-1185">Reference proteome</keyword>
<feature type="transmembrane region" description="Helical" evidence="1">
    <location>
        <begin position="186"/>
        <end position="203"/>
    </location>
</feature>
<dbReference type="EMBL" id="JBBPCN010000001">
    <property type="protein sequence ID" value="MEK8069838.1"/>
    <property type="molecule type" value="Genomic_DNA"/>
</dbReference>
<keyword evidence="1" id="KW-0812">Transmembrane</keyword>
<feature type="transmembrane region" description="Helical" evidence="1">
    <location>
        <begin position="345"/>
        <end position="363"/>
    </location>
</feature>
<feature type="transmembrane region" description="Helical" evidence="1">
    <location>
        <begin position="108"/>
        <end position="129"/>
    </location>
</feature>
<evidence type="ECO:0000313" key="3">
    <source>
        <dbReference type="Proteomes" id="UP001456513"/>
    </source>
</evidence>
<feature type="transmembrane region" description="Helical" evidence="1">
    <location>
        <begin position="83"/>
        <end position="101"/>
    </location>
</feature>
<sequence>MVALGVLLTGLLAGLSIQSDGIDTLGGTSFGALFSSAGVGVALALILASGTAMVVRRHRILAGLSIAAAVVIGGSALLFQSDIAEVMAGGVLLGCSAVRANRERVRQALLAGSFLVGLLSAGAVEALHYPDVPRRYADYLTESDMGTPVVVPALCVLVVVAVAWAARNENQAASPPPDRDIRTIWATLLIAIGGLLIDAVFVFDMFQSDYGFGGRWYFGLLAVPVLFAAAGLLPGRGGIVVLAGTAVLLTSTTTSGVGISVSARVWTLGLVAVIAVSVAAGAALGLRWGRPMVGIAILAVVCATALFEQPPLDNVHYVVSLVVFPAAAAYLYVACTPADPTPATLGLAVPVAITVPMVVTYGWTAYTPLTSALTDTSWPETWLSTGGAFATVVLAGVGIWGLNRYRTAR</sequence>
<feature type="transmembrane region" description="Helical" evidence="1">
    <location>
        <begin position="149"/>
        <end position="166"/>
    </location>
</feature>
<feature type="transmembrane region" description="Helical" evidence="1">
    <location>
        <begin position="240"/>
        <end position="259"/>
    </location>
</feature>
<feature type="transmembrane region" description="Helical" evidence="1">
    <location>
        <begin position="383"/>
        <end position="402"/>
    </location>
</feature>
<gene>
    <name evidence="2" type="ORF">AABD04_03135</name>
</gene>
<evidence type="ECO:0000313" key="2">
    <source>
        <dbReference type="EMBL" id="MEK8069838.1"/>
    </source>
</evidence>
<keyword evidence="1" id="KW-1133">Transmembrane helix</keyword>
<feature type="transmembrane region" description="Helical" evidence="1">
    <location>
        <begin position="29"/>
        <end position="48"/>
    </location>
</feature>
<feature type="transmembrane region" description="Helical" evidence="1">
    <location>
        <begin position="60"/>
        <end position="77"/>
    </location>
</feature>
<accession>A0ABU9CUG1</accession>
<keyword evidence="1" id="KW-0472">Membrane</keyword>
<proteinExistence type="predicted"/>
<feature type="transmembrane region" description="Helical" evidence="1">
    <location>
        <begin position="215"/>
        <end position="233"/>
    </location>
</feature>
<dbReference type="RefSeq" id="WP_341440204.1">
    <property type="nucleotide sequence ID" value="NZ_JBBPCN010000001.1"/>
</dbReference>
<comment type="caution">
    <text evidence="2">The sequence shown here is derived from an EMBL/GenBank/DDBJ whole genome shotgun (WGS) entry which is preliminary data.</text>
</comment>
<protein>
    <submittedName>
        <fullName evidence="2">Uncharacterized protein</fullName>
    </submittedName>
</protein>
<feature type="transmembrane region" description="Helical" evidence="1">
    <location>
        <begin position="315"/>
        <end position="333"/>
    </location>
</feature>
<reference evidence="2 3" key="1">
    <citation type="submission" date="2024-03" db="EMBL/GenBank/DDBJ databases">
        <title>Rhodococcus navarretei sp. nov. and Pseudarthrobacter quantumdoti sp. nov., two new species with the ability to biosynthesize Quantum Dots isolated from soil samples at Union Glacier, Antarctica.</title>
        <authorList>
            <person name="Vargas M."/>
        </authorList>
    </citation>
    <scope>NUCLEOTIDE SEQUENCE [LARGE SCALE GENOMIC DNA]</scope>
    <source>
        <strain evidence="2 3">EXRC-4A-4</strain>
    </source>
</reference>
<name>A0ABU9CUG1_9NOCA</name>
<organism evidence="2 3">
    <name type="scientific">Rhodococcus navarretei</name>
    <dbReference type="NCBI Taxonomy" id="3128981"/>
    <lineage>
        <taxon>Bacteria</taxon>
        <taxon>Bacillati</taxon>
        <taxon>Actinomycetota</taxon>
        <taxon>Actinomycetes</taxon>
        <taxon>Mycobacteriales</taxon>
        <taxon>Nocardiaceae</taxon>
        <taxon>Rhodococcus</taxon>
    </lineage>
</organism>
<feature type="transmembrane region" description="Helical" evidence="1">
    <location>
        <begin position="265"/>
        <end position="286"/>
    </location>
</feature>
<evidence type="ECO:0000256" key="1">
    <source>
        <dbReference type="SAM" id="Phobius"/>
    </source>
</evidence>
<dbReference type="Proteomes" id="UP001456513">
    <property type="component" value="Unassembled WGS sequence"/>
</dbReference>
<feature type="transmembrane region" description="Helical" evidence="1">
    <location>
        <begin position="293"/>
        <end position="309"/>
    </location>
</feature>